<reference evidence="2 3" key="1">
    <citation type="submission" date="2024-01" db="EMBL/GenBank/DDBJ databases">
        <title>A draft genome for the cacao thread blight pathogen Marasmiellus scandens.</title>
        <authorList>
            <person name="Baruah I.K."/>
            <person name="Leung J."/>
            <person name="Bukari Y."/>
            <person name="Amoako-Attah I."/>
            <person name="Meinhardt L.W."/>
            <person name="Bailey B.A."/>
            <person name="Cohen S.P."/>
        </authorList>
    </citation>
    <scope>NUCLEOTIDE SEQUENCE [LARGE SCALE GENOMIC DNA]</scope>
    <source>
        <strain evidence="2 3">GH-19</strain>
    </source>
</reference>
<dbReference type="Pfam" id="PF06985">
    <property type="entry name" value="HET"/>
    <property type="match status" value="1"/>
</dbReference>
<sequence>MCPGLFFFRPRVISDMRLLNATITTKLVIKEFLTDIPPYAILSHTWGDGEVTFQDVQHDPTTLPGFLKVRGACEHARNYNFEWIWIDTCCIDKTSSAELSEAINSMYRYYEASEVCYVYLPDVSSTDDLTEFGRSRWFTRGWTLQELLAPSHVVFLNQNWVEIGTRWSLSATIFSITSIPIDVFEEGYSPGRFSIAQRMSWAASRETTRPEDAAYCLMGIFGVSMPPIYGEGSERAFMRLQQEIIKISDDRSIFAWTAPQEEKRFSRGMLARSPSEFKGSGSISKSEPRVGHKSSFSFNNNALYMHLPLLDSHLDSHLDIPNVYLASLDCRMRERDTEFVGIYLQNTGEEYVRYYAGLFTFIPAKSLLSDMLREVVVKENRDNPLTNVTPFEHIQLHPRLSVSARKHLEHHEHYRDPFAYSSTQDRYSRSLSDRSLFANYWHNRRTLPQNCDEWRLMSSILQWMLTDRFMDRIQIHCDHHGLFLVEFQRTGIRSVRVLEVDFISRDDPTSNGSKGRAGNQWNDLHNVLFDHSAFQIFWESRISSKSKSLFEYITFEATELAANQSRLIPVGTNLITAGMMAIKVSDNKTLYGYKISSTYWNPLYVWLFSYNLSDLSIRVIYEPTEGEPCLRPEHVSLDIGYGMSRADPQSFYIPQGIPADVSYFKLFVSISFFDLSDLQSSPFIELSTRQMSKAKAPTLGGLLGTLIIPVIQEPHTI</sequence>
<gene>
    <name evidence="2" type="ORF">VKT23_003433</name>
</gene>
<dbReference type="EMBL" id="JBANRG010000003">
    <property type="protein sequence ID" value="KAK7468938.1"/>
    <property type="molecule type" value="Genomic_DNA"/>
</dbReference>
<name>A0ABR1JYW4_9AGAR</name>
<protein>
    <recommendedName>
        <fullName evidence="1">Heterokaryon incompatibility domain-containing protein</fullName>
    </recommendedName>
</protein>
<evidence type="ECO:0000313" key="2">
    <source>
        <dbReference type="EMBL" id="KAK7468938.1"/>
    </source>
</evidence>
<comment type="caution">
    <text evidence="2">The sequence shown here is derived from an EMBL/GenBank/DDBJ whole genome shotgun (WGS) entry which is preliminary data.</text>
</comment>
<evidence type="ECO:0000259" key="1">
    <source>
        <dbReference type="Pfam" id="PF06985"/>
    </source>
</evidence>
<dbReference type="Proteomes" id="UP001498398">
    <property type="component" value="Unassembled WGS sequence"/>
</dbReference>
<dbReference type="PANTHER" id="PTHR10622:SF10">
    <property type="entry name" value="HET DOMAIN-CONTAINING PROTEIN"/>
    <property type="match status" value="1"/>
</dbReference>
<keyword evidence="3" id="KW-1185">Reference proteome</keyword>
<accession>A0ABR1JYW4</accession>
<dbReference type="InterPro" id="IPR010730">
    <property type="entry name" value="HET"/>
</dbReference>
<dbReference type="PANTHER" id="PTHR10622">
    <property type="entry name" value="HET DOMAIN-CONTAINING PROTEIN"/>
    <property type="match status" value="1"/>
</dbReference>
<organism evidence="2 3">
    <name type="scientific">Marasmiellus scandens</name>
    <dbReference type="NCBI Taxonomy" id="2682957"/>
    <lineage>
        <taxon>Eukaryota</taxon>
        <taxon>Fungi</taxon>
        <taxon>Dikarya</taxon>
        <taxon>Basidiomycota</taxon>
        <taxon>Agaricomycotina</taxon>
        <taxon>Agaricomycetes</taxon>
        <taxon>Agaricomycetidae</taxon>
        <taxon>Agaricales</taxon>
        <taxon>Marasmiineae</taxon>
        <taxon>Omphalotaceae</taxon>
        <taxon>Marasmiellus</taxon>
    </lineage>
</organism>
<feature type="domain" description="Heterokaryon incompatibility" evidence="1">
    <location>
        <begin position="39"/>
        <end position="125"/>
    </location>
</feature>
<proteinExistence type="predicted"/>
<evidence type="ECO:0000313" key="3">
    <source>
        <dbReference type="Proteomes" id="UP001498398"/>
    </source>
</evidence>